<feature type="domain" description="Winged helix-turn helix" evidence="2">
    <location>
        <begin position="97"/>
        <end position="154"/>
    </location>
</feature>
<dbReference type="Proteomes" id="UP001220022">
    <property type="component" value="Unassembled WGS sequence"/>
</dbReference>
<organism evidence="3 4">
    <name type="scientific">Streptantibioticus ferralitis</name>
    <dbReference type="NCBI Taxonomy" id="236510"/>
    <lineage>
        <taxon>Bacteria</taxon>
        <taxon>Bacillati</taxon>
        <taxon>Actinomycetota</taxon>
        <taxon>Actinomycetes</taxon>
        <taxon>Kitasatosporales</taxon>
        <taxon>Streptomycetaceae</taxon>
        <taxon>Streptantibioticus</taxon>
    </lineage>
</organism>
<sequence>MRYAQGGGLTAERQAFRERIRMEASERFIRGEKTTTIARDLRVSKRSVERWRRAWREGGIQALQSQGPAKQPKLTDEQFAVLEELLAQGPTVHGWTDQRWTLVRVKTVIGRRFHLTVSVAGVCRLLRRGGWSWQCPARRAMERNEHAVQLWKKDVWPHVEAPPRRSGPGSSSKTRPASR</sequence>
<dbReference type="InterPro" id="IPR025959">
    <property type="entry name" value="Winged_HTH_dom"/>
</dbReference>
<dbReference type="SUPFAM" id="SSF46689">
    <property type="entry name" value="Homeodomain-like"/>
    <property type="match status" value="1"/>
</dbReference>
<dbReference type="EMBL" id="JARHTQ010000061">
    <property type="protein sequence ID" value="MDF2261486.1"/>
    <property type="molecule type" value="Genomic_DNA"/>
</dbReference>
<keyword evidence="4" id="KW-1185">Reference proteome</keyword>
<evidence type="ECO:0000256" key="1">
    <source>
        <dbReference type="SAM" id="MobiDB-lite"/>
    </source>
</evidence>
<evidence type="ECO:0000313" key="4">
    <source>
        <dbReference type="Proteomes" id="UP001220022"/>
    </source>
</evidence>
<comment type="caution">
    <text evidence="3">The sequence shown here is derived from an EMBL/GenBank/DDBJ whole genome shotgun (WGS) entry which is preliminary data.</text>
</comment>
<name>A0ABT5ZCB6_9ACTN</name>
<dbReference type="InterPro" id="IPR009057">
    <property type="entry name" value="Homeodomain-like_sf"/>
</dbReference>
<gene>
    <name evidence="3" type="ORF">P2L57_38980</name>
</gene>
<proteinExistence type="predicted"/>
<feature type="region of interest" description="Disordered" evidence="1">
    <location>
        <begin position="159"/>
        <end position="179"/>
    </location>
</feature>
<reference evidence="3 4" key="1">
    <citation type="submission" date="2023-03" db="EMBL/GenBank/DDBJ databases">
        <title>Draft genome sequence of type strain Streptomyces ferralitis JCM 14344.</title>
        <authorList>
            <person name="Klaysubun C."/>
            <person name="Duangmal K."/>
        </authorList>
    </citation>
    <scope>NUCLEOTIDE SEQUENCE [LARGE SCALE GENOMIC DNA]</scope>
    <source>
        <strain evidence="3 4">JCM 14344</strain>
    </source>
</reference>
<evidence type="ECO:0000259" key="2">
    <source>
        <dbReference type="Pfam" id="PF13592"/>
    </source>
</evidence>
<dbReference type="Pfam" id="PF13592">
    <property type="entry name" value="HTH_33"/>
    <property type="match status" value="1"/>
</dbReference>
<protein>
    <submittedName>
        <fullName evidence="3">Winged helix-turn-helix domain-containing protein</fullName>
    </submittedName>
</protein>
<accession>A0ABT5ZCB6</accession>
<evidence type="ECO:0000313" key="3">
    <source>
        <dbReference type="EMBL" id="MDF2261486.1"/>
    </source>
</evidence>
<dbReference type="Pfam" id="PF13384">
    <property type="entry name" value="HTH_23"/>
    <property type="match status" value="1"/>
</dbReference>